<evidence type="ECO:0000313" key="2">
    <source>
        <dbReference type="EMBL" id="KAJ8423527.1"/>
    </source>
</evidence>
<protein>
    <submittedName>
        <fullName evidence="2">Uncharacterized protein</fullName>
    </submittedName>
</protein>
<organism evidence="2 3">
    <name type="scientific">Carnegiea gigantea</name>
    <dbReference type="NCBI Taxonomy" id="171969"/>
    <lineage>
        <taxon>Eukaryota</taxon>
        <taxon>Viridiplantae</taxon>
        <taxon>Streptophyta</taxon>
        <taxon>Embryophyta</taxon>
        <taxon>Tracheophyta</taxon>
        <taxon>Spermatophyta</taxon>
        <taxon>Magnoliopsida</taxon>
        <taxon>eudicotyledons</taxon>
        <taxon>Gunneridae</taxon>
        <taxon>Pentapetalae</taxon>
        <taxon>Caryophyllales</taxon>
        <taxon>Cactineae</taxon>
        <taxon>Cactaceae</taxon>
        <taxon>Cactoideae</taxon>
        <taxon>Echinocereeae</taxon>
        <taxon>Carnegiea</taxon>
    </lineage>
</organism>
<accession>A0A9Q1JGA1</accession>
<feature type="compositionally biased region" description="Polar residues" evidence="1">
    <location>
        <begin position="1"/>
        <end position="26"/>
    </location>
</feature>
<dbReference type="EMBL" id="JAKOGI010001944">
    <property type="protein sequence ID" value="KAJ8423527.1"/>
    <property type="molecule type" value="Genomic_DNA"/>
</dbReference>
<reference evidence="2" key="1">
    <citation type="submission" date="2022-04" db="EMBL/GenBank/DDBJ databases">
        <title>Carnegiea gigantea Genome sequencing and assembly v2.</title>
        <authorList>
            <person name="Copetti D."/>
            <person name="Sanderson M.J."/>
            <person name="Burquez A."/>
            <person name="Wojciechowski M.F."/>
        </authorList>
    </citation>
    <scope>NUCLEOTIDE SEQUENCE</scope>
    <source>
        <strain evidence="2">SGP5-SGP5p</strain>
        <tissue evidence="2">Aerial part</tissue>
    </source>
</reference>
<comment type="caution">
    <text evidence="2">The sequence shown here is derived from an EMBL/GenBank/DDBJ whole genome shotgun (WGS) entry which is preliminary data.</text>
</comment>
<gene>
    <name evidence="2" type="ORF">Cgig2_030022</name>
</gene>
<sequence>MSPRPTTSSWDDLPSIGSTSTNSQRGKYQRKTKTLEALNVKVLTTVTTLDHPSSVTSQVMARGLTVHRYGLLIVQTTLDGSRRMELHRLGIVTLSSNFAAVFYTLDLRFKIVLYPKGVGRQDDFSVSASTLERASSSWCSKFFRSASRAFTFFSFSEPRLYLVVTSSNLWRSTSRSNIHLSKVEIDGLDFTTFSARAKIWKIPKTLS</sequence>
<dbReference type="AlphaFoldDB" id="A0A9Q1JGA1"/>
<name>A0A9Q1JGA1_9CARY</name>
<evidence type="ECO:0000256" key="1">
    <source>
        <dbReference type="SAM" id="MobiDB-lite"/>
    </source>
</evidence>
<evidence type="ECO:0000313" key="3">
    <source>
        <dbReference type="Proteomes" id="UP001153076"/>
    </source>
</evidence>
<dbReference type="Proteomes" id="UP001153076">
    <property type="component" value="Unassembled WGS sequence"/>
</dbReference>
<feature type="region of interest" description="Disordered" evidence="1">
    <location>
        <begin position="1"/>
        <end position="30"/>
    </location>
</feature>
<proteinExistence type="predicted"/>
<keyword evidence="3" id="KW-1185">Reference proteome</keyword>